<dbReference type="Proteomes" id="UP000484381">
    <property type="component" value="Unassembled WGS sequence"/>
</dbReference>
<gene>
    <name evidence="2" type="ORF">GCT13_36250</name>
</gene>
<keyword evidence="3" id="KW-1185">Reference proteome</keyword>
<dbReference type="SUPFAM" id="SSF53474">
    <property type="entry name" value="alpha/beta-Hydrolases"/>
    <property type="match status" value="1"/>
</dbReference>
<proteinExistence type="predicted"/>
<dbReference type="GO" id="GO:0016787">
    <property type="term" value="F:hydrolase activity"/>
    <property type="evidence" value="ECO:0007669"/>
    <property type="project" value="UniProtKB-KW"/>
</dbReference>
<dbReference type="AlphaFoldDB" id="A0A7X1NHP8"/>
<evidence type="ECO:0000259" key="1">
    <source>
        <dbReference type="Pfam" id="PF00561"/>
    </source>
</evidence>
<dbReference type="RefSeq" id="WP_152766609.1">
    <property type="nucleotide sequence ID" value="NZ_WHNP01000058.1"/>
</dbReference>
<dbReference type="Gene3D" id="3.40.50.1820">
    <property type="entry name" value="alpha/beta hydrolase"/>
    <property type="match status" value="1"/>
</dbReference>
<accession>A0A7X1NHP8</accession>
<reference evidence="2 3" key="1">
    <citation type="submission" date="2019-10" db="EMBL/GenBank/DDBJ databases">
        <title>Paraburkholderia sp. isolated from nodules of Mimosa pudica from Brazilian Atlantic Forest soils.</title>
        <authorList>
            <person name="Paulitsch F."/>
            <person name="Hungria M."/>
            <person name="Dall'Agnol R."/>
        </authorList>
    </citation>
    <scope>NUCLEOTIDE SEQUENCE [LARGE SCALE GENOMIC DNA]</scope>
    <source>
        <strain evidence="2 3">CNPSo 3157</strain>
    </source>
</reference>
<name>A0A7X1NHP8_9BURK</name>
<evidence type="ECO:0000313" key="2">
    <source>
        <dbReference type="EMBL" id="MPW22144.1"/>
    </source>
</evidence>
<dbReference type="InterPro" id="IPR029058">
    <property type="entry name" value="AB_hydrolase_fold"/>
</dbReference>
<dbReference type="Pfam" id="PF00561">
    <property type="entry name" value="Abhydrolase_1"/>
    <property type="match status" value="1"/>
</dbReference>
<organism evidence="2 3">
    <name type="scientific">Paraburkholderia franconis</name>
    <dbReference type="NCBI Taxonomy" id="2654983"/>
    <lineage>
        <taxon>Bacteria</taxon>
        <taxon>Pseudomonadati</taxon>
        <taxon>Pseudomonadota</taxon>
        <taxon>Betaproteobacteria</taxon>
        <taxon>Burkholderiales</taxon>
        <taxon>Burkholderiaceae</taxon>
        <taxon>Paraburkholderia</taxon>
    </lineage>
</organism>
<comment type="caution">
    <text evidence="2">The sequence shown here is derived from an EMBL/GenBank/DDBJ whole genome shotgun (WGS) entry which is preliminary data.</text>
</comment>
<feature type="domain" description="AB hydrolase-1" evidence="1">
    <location>
        <begin position="34"/>
        <end position="92"/>
    </location>
</feature>
<sequence length="94" mass="10754">MHVILNRPVHNSCDTQRCEYKNGVWQTNDEMPLFADALGKEYRFIAPDLRGYADSDKPFSGYEPKTIAQDMLDLLEVEGINRFHIFSHDLGGPP</sequence>
<evidence type="ECO:0000313" key="3">
    <source>
        <dbReference type="Proteomes" id="UP000484381"/>
    </source>
</evidence>
<dbReference type="EMBL" id="WHNP01000058">
    <property type="protein sequence ID" value="MPW22144.1"/>
    <property type="molecule type" value="Genomic_DNA"/>
</dbReference>
<protein>
    <submittedName>
        <fullName evidence="2">Alpha/beta fold hydrolase</fullName>
    </submittedName>
</protein>
<dbReference type="InterPro" id="IPR000073">
    <property type="entry name" value="AB_hydrolase_1"/>
</dbReference>
<keyword evidence="2" id="KW-0378">Hydrolase</keyword>